<dbReference type="Proteomes" id="UP000620156">
    <property type="component" value="Unassembled WGS sequence"/>
</dbReference>
<keyword evidence="1" id="KW-0067">ATP-binding</keyword>
<proteinExistence type="predicted"/>
<dbReference type="RefSeq" id="WP_189215564.1">
    <property type="nucleotide sequence ID" value="NZ_BMQK01000002.1"/>
</dbReference>
<dbReference type="EMBL" id="BMQK01000002">
    <property type="protein sequence ID" value="GGQ44626.1"/>
    <property type="molecule type" value="Genomic_DNA"/>
</dbReference>
<dbReference type="SUPFAM" id="SSF52540">
    <property type="entry name" value="P-loop containing nucleoside triphosphate hydrolases"/>
    <property type="match status" value="1"/>
</dbReference>
<comment type="caution">
    <text evidence="1">The sequence shown here is derived from an EMBL/GenBank/DDBJ whole genome shotgun (WGS) entry which is preliminary data.</text>
</comment>
<dbReference type="InterPro" id="IPR027417">
    <property type="entry name" value="P-loop_NTPase"/>
</dbReference>
<dbReference type="InterPro" id="IPR021228">
    <property type="entry name" value="BrxD"/>
</dbReference>
<keyword evidence="1" id="KW-0547">Nucleotide-binding</keyword>
<gene>
    <name evidence="1" type="ORF">GCM10010145_11610</name>
</gene>
<name>A0A918ER94_9ACTN</name>
<evidence type="ECO:0000313" key="1">
    <source>
        <dbReference type="EMBL" id="GGQ44626.1"/>
    </source>
</evidence>
<dbReference type="Pfam" id="PF10923">
    <property type="entry name" value="BrxC_BrxD"/>
    <property type="match status" value="1"/>
</dbReference>
<reference evidence="1" key="1">
    <citation type="journal article" date="2014" name="Int. J. Syst. Evol. Microbiol.">
        <title>Complete genome sequence of Corynebacterium casei LMG S-19264T (=DSM 44701T), isolated from a smear-ripened cheese.</title>
        <authorList>
            <consortium name="US DOE Joint Genome Institute (JGI-PGF)"/>
            <person name="Walter F."/>
            <person name="Albersmeier A."/>
            <person name="Kalinowski J."/>
            <person name="Ruckert C."/>
        </authorList>
    </citation>
    <scope>NUCLEOTIDE SEQUENCE</scope>
    <source>
        <strain evidence="1">JCM 3131</strain>
    </source>
</reference>
<dbReference type="GO" id="GO:0005524">
    <property type="term" value="F:ATP binding"/>
    <property type="evidence" value="ECO:0007669"/>
    <property type="project" value="UniProtKB-KW"/>
</dbReference>
<organism evidence="1 2">
    <name type="scientific">Streptomyces ruber</name>
    <dbReference type="NCBI Taxonomy" id="83378"/>
    <lineage>
        <taxon>Bacteria</taxon>
        <taxon>Bacillati</taxon>
        <taxon>Actinomycetota</taxon>
        <taxon>Actinomycetes</taxon>
        <taxon>Kitasatosporales</taxon>
        <taxon>Streptomycetaceae</taxon>
        <taxon>Streptomyces</taxon>
    </lineage>
</organism>
<dbReference type="NCBIfam" id="NF033438">
    <property type="entry name" value="BREX_BrxD"/>
    <property type="match status" value="1"/>
</dbReference>
<sequence length="446" mass="47727">MSTTSPSPASPASAARRRAVVDALRRGAVPESGLDLLATGLDRFESALDAELAAVASGGSVFKAVRGEYGSGKTFFTRWLAERAKRLGMAVAEIQISETETPLHRLETVYRRLTERLATASFPPSALRPVVDAWFYALEEDALAAGAGEEDLAEEVDRLLTARLTEVSRHAPSFATALRGYRSALAQGDEATAAAVLAWLGGQPHVAAAARRSAGVRGDLDHFGAFGFLQGLLTVLRDSGHRGLFVVLDEVETLQRVRSDARDKALNALRQLIDEVHSGRFPGLYLVITGTPAFYDGPQGVQRLAPLAQRLATDFTADPRFDNPRAVQLRLPGFTEESLVALGVTIRDLYAAGADAPERITALADDAYVSDLATAVGGALGGRVGVAPRLFLKKLVGDVLDRIDQFEDFDPRRHYRLTVTGSELTDVERNLAAGPAASAGDIELDL</sequence>
<evidence type="ECO:0000313" key="2">
    <source>
        <dbReference type="Proteomes" id="UP000620156"/>
    </source>
</evidence>
<accession>A0A918ER94</accession>
<reference evidence="1" key="2">
    <citation type="submission" date="2020-09" db="EMBL/GenBank/DDBJ databases">
        <authorList>
            <person name="Sun Q."/>
            <person name="Ohkuma M."/>
        </authorList>
    </citation>
    <scope>NUCLEOTIDE SEQUENCE</scope>
    <source>
        <strain evidence="1">JCM 3131</strain>
    </source>
</reference>
<dbReference type="AlphaFoldDB" id="A0A918ER94"/>
<keyword evidence="2" id="KW-1185">Reference proteome</keyword>
<protein>
    <submittedName>
        <fullName evidence="1">ATP-binding protein</fullName>
    </submittedName>
</protein>